<reference evidence="1 2" key="1">
    <citation type="submission" date="2022-04" db="EMBL/GenBank/DDBJ databases">
        <title>Genome draft of Actinomadura sp. ATCC 31491.</title>
        <authorList>
            <person name="Shi X."/>
            <person name="Du Y."/>
        </authorList>
    </citation>
    <scope>NUCLEOTIDE SEQUENCE [LARGE SCALE GENOMIC DNA]</scope>
    <source>
        <strain evidence="1 2">ATCC 31491</strain>
    </source>
</reference>
<comment type="caution">
    <text evidence="1">The sequence shown here is derived from an EMBL/GenBank/DDBJ whole genome shotgun (WGS) entry which is preliminary data.</text>
</comment>
<proteinExistence type="predicted"/>
<dbReference type="Proteomes" id="UP001317259">
    <property type="component" value="Unassembled WGS sequence"/>
</dbReference>
<sequence>MSVAAGPDVVELIEELAGPAVTEPDYVSSSRLTNRVLLTAWTALTGREPPTGEQAEREFRAALAAPGDLGPAQVERLARLLCPEPGGDLPGWLAAAAERLVLRARPWLPVWVGFTWWALEWCRQSGYRQVVFLGRDGLPFYAAARHMPQAAGLELSLLDVPRRLLGSPQLEAYLAGRLDPARPAAFVDTGCYGTVVTPLARRQAGRAATFFLTSRNPRIFGYLNYLMSWHLLRDGPAAGPADFGVYACDLVESLPKPYTVAAGDGRVRREPADVTSFTLAMRLCVELARHTRQCAADPMAAAAVAATELYRMFQGGSTALLLDACAPKNPPPAPVLAELGVAGLPPQSDIFGLAGG</sequence>
<protein>
    <submittedName>
        <fullName evidence="1">Uncharacterized protein</fullName>
    </submittedName>
</protein>
<evidence type="ECO:0000313" key="2">
    <source>
        <dbReference type="Proteomes" id="UP001317259"/>
    </source>
</evidence>
<dbReference type="EMBL" id="JAKRKC020000001">
    <property type="protein sequence ID" value="MCK2215434.1"/>
    <property type="molecule type" value="Genomic_DNA"/>
</dbReference>
<name>A0ABT0FSX6_9ACTN</name>
<dbReference type="RefSeq" id="WP_242379842.1">
    <property type="nucleotide sequence ID" value="NZ_JAKRKC020000001.1"/>
</dbReference>
<organism evidence="1 2">
    <name type="scientific">Actinomadura luzonensis</name>
    <dbReference type="NCBI Taxonomy" id="2805427"/>
    <lineage>
        <taxon>Bacteria</taxon>
        <taxon>Bacillati</taxon>
        <taxon>Actinomycetota</taxon>
        <taxon>Actinomycetes</taxon>
        <taxon>Streptosporangiales</taxon>
        <taxon>Thermomonosporaceae</taxon>
        <taxon>Actinomadura</taxon>
    </lineage>
</organism>
<evidence type="ECO:0000313" key="1">
    <source>
        <dbReference type="EMBL" id="MCK2215434.1"/>
    </source>
</evidence>
<accession>A0ABT0FSX6</accession>
<gene>
    <name evidence="1" type="ORF">MF672_016790</name>
</gene>
<keyword evidence="2" id="KW-1185">Reference proteome</keyword>